<evidence type="ECO:0000256" key="2">
    <source>
        <dbReference type="ARBA" id="ARBA00011900"/>
    </source>
</evidence>
<dbReference type="AlphaFoldDB" id="A0A450UDP8"/>
<feature type="region of interest" description="Disordered" evidence="7">
    <location>
        <begin position="1"/>
        <end position="48"/>
    </location>
</feature>
<evidence type="ECO:0000313" key="9">
    <source>
        <dbReference type="EMBL" id="VFJ88546.1"/>
    </source>
</evidence>
<proteinExistence type="inferred from homology"/>
<dbReference type="PRINTS" id="PR00506">
    <property type="entry name" value="D21N6MTFRASE"/>
</dbReference>
<dbReference type="GO" id="GO:0032259">
    <property type="term" value="P:methylation"/>
    <property type="evidence" value="ECO:0007669"/>
    <property type="project" value="UniProtKB-KW"/>
</dbReference>
<organism evidence="10">
    <name type="scientific">Candidatus Kentrum eta</name>
    <dbReference type="NCBI Taxonomy" id="2126337"/>
    <lineage>
        <taxon>Bacteria</taxon>
        <taxon>Pseudomonadati</taxon>
        <taxon>Pseudomonadota</taxon>
        <taxon>Gammaproteobacteria</taxon>
        <taxon>Candidatus Kentrum</taxon>
    </lineage>
</organism>
<evidence type="ECO:0000256" key="4">
    <source>
        <dbReference type="ARBA" id="ARBA00022679"/>
    </source>
</evidence>
<name>A0A450UDP8_9GAMM</name>
<evidence type="ECO:0000256" key="5">
    <source>
        <dbReference type="ARBA" id="ARBA00022691"/>
    </source>
</evidence>
<dbReference type="EC" id="2.1.1.72" evidence="2"/>
<dbReference type="EMBL" id="CAADFJ010000008">
    <property type="protein sequence ID" value="VFJ96708.1"/>
    <property type="molecule type" value="Genomic_DNA"/>
</dbReference>
<evidence type="ECO:0000256" key="3">
    <source>
        <dbReference type="ARBA" id="ARBA00022603"/>
    </source>
</evidence>
<evidence type="ECO:0000313" key="11">
    <source>
        <dbReference type="EMBL" id="VFJ96708.1"/>
    </source>
</evidence>
<feature type="domain" description="DNA methylase N-4/N-6" evidence="8">
    <location>
        <begin position="168"/>
        <end position="492"/>
    </location>
</feature>
<keyword evidence="3 10" id="KW-0489">Methyltransferase</keyword>
<dbReference type="SUPFAM" id="SSF53335">
    <property type="entry name" value="S-adenosyl-L-methionine-dependent methyltransferases"/>
    <property type="match status" value="1"/>
</dbReference>
<dbReference type="Pfam" id="PF01555">
    <property type="entry name" value="N6_N4_Mtase"/>
    <property type="match status" value="1"/>
</dbReference>
<accession>A0A450UDP8</accession>
<comment type="catalytic activity">
    <reaction evidence="6">
        <text>a 2'-deoxyadenosine in DNA + S-adenosyl-L-methionine = an N(6)-methyl-2'-deoxyadenosine in DNA + S-adenosyl-L-homocysteine + H(+)</text>
        <dbReference type="Rhea" id="RHEA:15197"/>
        <dbReference type="Rhea" id="RHEA-COMP:12418"/>
        <dbReference type="Rhea" id="RHEA-COMP:12419"/>
        <dbReference type="ChEBI" id="CHEBI:15378"/>
        <dbReference type="ChEBI" id="CHEBI:57856"/>
        <dbReference type="ChEBI" id="CHEBI:59789"/>
        <dbReference type="ChEBI" id="CHEBI:90615"/>
        <dbReference type="ChEBI" id="CHEBI:90616"/>
        <dbReference type="EC" id="2.1.1.72"/>
    </reaction>
</comment>
<dbReference type="GO" id="GO:0008170">
    <property type="term" value="F:N-methyltransferase activity"/>
    <property type="evidence" value="ECO:0007669"/>
    <property type="project" value="InterPro"/>
</dbReference>
<evidence type="ECO:0000256" key="1">
    <source>
        <dbReference type="ARBA" id="ARBA00006594"/>
    </source>
</evidence>
<gene>
    <name evidence="9" type="ORF">BECKH772A_GA0070896_1000916</name>
    <name evidence="10" type="ORF">BECKH772B_GA0070898_1001016</name>
    <name evidence="11" type="ORF">BECKH772C_GA0070978_1000816</name>
</gene>
<comment type="similarity">
    <text evidence="1">Belongs to the N(4)/N(6)-methyltransferase family.</text>
</comment>
<dbReference type="PANTHER" id="PTHR13370">
    <property type="entry name" value="RNA METHYLASE-RELATED"/>
    <property type="match status" value="1"/>
</dbReference>
<keyword evidence="5" id="KW-0949">S-adenosyl-L-methionine</keyword>
<reference evidence="10" key="1">
    <citation type="submission" date="2019-02" db="EMBL/GenBank/DDBJ databases">
        <authorList>
            <person name="Gruber-Vodicka R. H."/>
            <person name="Seah K. B. B."/>
        </authorList>
    </citation>
    <scope>NUCLEOTIDE SEQUENCE</scope>
    <source>
        <strain evidence="11">BECK_SA2B12</strain>
        <strain evidence="9">BECK_SA2B15</strain>
        <strain evidence="10">BECK_SA2B20</strain>
    </source>
</reference>
<dbReference type="InterPro" id="IPR002052">
    <property type="entry name" value="DNA_methylase_N6_adenine_CS"/>
</dbReference>
<dbReference type="EMBL" id="CAADFG010000009">
    <property type="protein sequence ID" value="VFJ88546.1"/>
    <property type="molecule type" value="Genomic_DNA"/>
</dbReference>
<evidence type="ECO:0000313" key="10">
    <source>
        <dbReference type="EMBL" id="VFJ90560.1"/>
    </source>
</evidence>
<dbReference type="GO" id="GO:0005737">
    <property type="term" value="C:cytoplasm"/>
    <property type="evidence" value="ECO:0007669"/>
    <property type="project" value="TreeGrafter"/>
</dbReference>
<dbReference type="InterPro" id="IPR029063">
    <property type="entry name" value="SAM-dependent_MTases_sf"/>
</dbReference>
<keyword evidence="4 10" id="KW-0808">Transferase</keyword>
<dbReference type="Gene3D" id="3.40.50.150">
    <property type="entry name" value="Vaccinia Virus protein VP39"/>
    <property type="match status" value="1"/>
</dbReference>
<dbReference type="InterPro" id="IPR002941">
    <property type="entry name" value="DNA_methylase_N4/N6"/>
</dbReference>
<dbReference type="GO" id="GO:0009007">
    <property type="term" value="F:site-specific DNA-methyltransferase (adenine-specific) activity"/>
    <property type="evidence" value="ECO:0007669"/>
    <property type="project" value="UniProtKB-EC"/>
</dbReference>
<dbReference type="PROSITE" id="PS00092">
    <property type="entry name" value="N6_MTASE"/>
    <property type="match status" value="1"/>
</dbReference>
<dbReference type="GO" id="GO:0003677">
    <property type="term" value="F:DNA binding"/>
    <property type="evidence" value="ECO:0007669"/>
    <property type="project" value="InterPro"/>
</dbReference>
<dbReference type="InterPro" id="IPR002295">
    <property type="entry name" value="N4/N6-MTase_EcoPI_Mod-like"/>
</dbReference>
<evidence type="ECO:0000256" key="6">
    <source>
        <dbReference type="ARBA" id="ARBA00047942"/>
    </source>
</evidence>
<dbReference type="EMBL" id="CAADFI010000010">
    <property type="protein sequence ID" value="VFJ90560.1"/>
    <property type="molecule type" value="Genomic_DNA"/>
</dbReference>
<evidence type="ECO:0000256" key="7">
    <source>
        <dbReference type="SAM" id="MobiDB-lite"/>
    </source>
</evidence>
<sequence>MAKNKTGGKSIQTLTHDEAKRKNLPSAEYESLMRREEAAPPEIHYPRGVAGLEAEKAARDPDLDPQIVWRGKEAQDETDLVVPAPPLYIQEKVHPKALIDDLKRVTDAERRANDPQFDMFADFNGLPSEAARTEFYRHDANWSNRMILGDSLQVMCSLAEREGLRGKVQCIYLDPPYGIRFNSNFQWSTTSRDVKDGKREHITREPEQVKAFRDTWRDGIHSYLSYLRDRLIVARDLLTESGSIFVQIGDENVHRVRMVMDEVFGEGNFVVQITFQKTGGIEGNFLSNTIDYVLWYAKSREHAKYRRLLLPRRTGHTSLDRYDQYQDSEFLVRALTKDEKIDDSKLDLVKRYQLFPLYSDGESENASREFIYQGQIFSIRRGTHWKTAPNGLSHLAYANRIECAKNTIRYKRFVGDVPMLPLTDRWESTQIGTERIYVVQTASETIKRCLLMCTDPGDLVLDPTCGSGTTAYVAEQWGRRWITCDTSRVALALARARIMGARYPYYLLADSPEGLKKQMDLGHRPLVPIGDRPKTGGDIRQGFVYERVPHITLKAIANNTEIDTLWEKYQPTVLAILEALNGALRGHKQPLTVTTGGRAGQTIPFDAPAGETVKLPSGEEIPAHELLEWEVPREAPNHWPKTAKGPLTNFWEARMDRQRAMDKSIAGRADFESLYDKPFEDKGVARVAGPFTVESLSPHRVMGVDQGRAPEPPTAVEADGGQAADSVIITDGKEWGFVHMVMENLKTAGVQQASKDDRITFTAITGWPGYYVRAEGRYREGGDEDDGGTGPEKRAGIFIGPEFGTVSRSDLVAASREALDSGFEVLIACAFNFDAQSAEFTKLGPVPILKARMNADLHMAGDLKNTGQGNLFVVFGEPDVTVLEAGNDTGDDAKNHQIRVKVNGVDVFHPRTGEVRADGPEGIACWFVDTDYDEESFFVRQAYFLGAGDPYKALKTTLKAEISDAAWASLYGDTSRAFPRPKSGRVAVKVINHLGDEVMKVLRVNR</sequence>
<evidence type="ECO:0000259" key="8">
    <source>
        <dbReference type="Pfam" id="PF01555"/>
    </source>
</evidence>
<protein>
    <recommendedName>
        <fullName evidence="2">site-specific DNA-methyltransferase (adenine-specific)</fullName>
        <ecNumber evidence="2">2.1.1.72</ecNumber>
    </recommendedName>
</protein>
<dbReference type="PANTHER" id="PTHR13370:SF16">
    <property type="entry name" value="SITE-SPECIFIC DNA-METHYLTRANSFERASE (ADENINE-SPECIFIC)"/>
    <property type="match status" value="1"/>
</dbReference>